<organism evidence="1 2">
    <name type="scientific">Nocardioides yefusunii</name>
    <dbReference type="NCBI Taxonomy" id="2500546"/>
    <lineage>
        <taxon>Bacteria</taxon>
        <taxon>Bacillati</taxon>
        <taxon>Actinomycetota</taxon>
        <taxon>Actinomycetes</taxon>
        <taxon>Propionibacteriales</taxon>
        <taxon>Nocardioidaceae</taxon>
        <taxon>Nocardioides</taxon>
    </lineage>
</organism>
<proteinExistence type="predicted"/>
<name>A0ABW1QY14_9ACTN</name>
<gene>
    <name evidence="1" type="ORF">ACFPWU_07500</name>
</gene>
<dbReference type="Proteomes" id="UP001596098">
    <property type="component" value="Unassembled WGS sequence"/>
</dbReference>
<reference evidence="2" key="1">
    <citation type="journal article" date="2019" name="Int. J. Syst. Evol. Microbiol.">
        <title>The Global Catalogue of Microorganisms (GCM) 10K type strain sequencing project: providing services to taxonomists for standard genome sequencing and annotation.</title>
        <authorList>
            <consortium name="The Broad Institute Genomics Platform"/>
            <consortium name="The Broad Institute Genome Sequencing Center for Infectious Disease"/>
            <person name="Wu L."/>
            <person name="Ma J."/>
        </authorList>
    </citation>
    <scope>NUCLEOTIDE SEQUENCE [LARGE SCALE GENOMIC DNA]</scope>
    <source>
        <strain evidence="2">DFY28</strain>
    </source>
</reference>
<dbReference type="PANTHER" id="PTHR38479">
    <property type="entry name" value="LMO0824 PROTEIN"/>
    <property type="match status" value="1"/>
</dbReference>
<dbReference type="RefSeq" id="WP_128221323.1">
    <property type="nucleotide sequence ID" value="NZ_CP034929.1"/>
</dbReference>
<protein>
    <submittedName>
        <fullName evidence="1">Winged helix DNA-binding domain-containing protein</fullName>
    </submittedName>
</protein>
<dbReference type="Pfam" id="PF06224">
    <property type="entry name" value="AlkZ-like"/>
    <property type="match status" value="1"/>
</dbReference>
<evidence type="ECO:0000313" key="2">
    <source>
        <dbReference type="Proteomes" id="UP001596098"/>
    </source>
</evidence>
<sequence length="417" mass="44230">MLHVTDVTRRALIAVRHGLAPGHRHPSITAATAVMTAWHATEAYTVPLAVAARVDGVGLTDVEQALHAADPAERILVKQLAMRRTLFAFDRATLPAVWASAASRTAATQAATLFKALVASGVTDDAQRWWDEVSAVVLAEVARRGTVNAAESSTLHPDLSRRLQVGSGKWATEVPLGPRVLLVLGAQGRLVRAANEGHWRISRPRWGVTDVLLPQERAEAARCDARAGYAALVRGWLAGFGPGTEDDVVWWLGATRSAVRTAFADVGAVQVRLGSTDDSDGGTVGWVLPDDGLLDSGGGGSAAPEPGEWAALLPVLDPTVMGWKGRSHYLDDAAVAAHFDRNGNAGSTAWWNGRVVGCWVQDADATVRVVVDEHRHRELPATATAAFAVEAERLTEFLGGTVISGVYTTPVMKAARA</sequence>
<comment type="caution">
    <text evidence="1">The sequence shown here is derived from an EMBL/GenBank/DDBJ whole genome shotgun (WGS) entry which is preliminary data.</text>
</comment>
<accession>A0ABW1QY14</accession>
<dbReference type="GO" id="GO:0003677">
    <property type="term" value="F:DNA binding"/>
    <property type="evidence" value="ECO:0007669"/>
    <property type="project" value="UniProtKB-KW"/>
</dbReference>
<keyword evidence="1" id="KW-0238">DNA-binding</keyword>
<dbReference type="InterPro" id="IPR009351">
    <property type="entry name" value="AlkZ-like"/>
</dbReference>
<keyword evidence="2" id="KW-1185">Reference proteome</keyword>
<evidence type="ECO:0000313" key="1">
    <source>
        <dbReference type="EMBL" id="MFC6153509.1"/>
    </source>
</evidence>
<dbReference type="PANTHER" id="PTHR38479:SF2">
    <property type="entry name" value="WINGED HELIX DNA-BINDING DOMAIN-CONTAINING PROTEIN"/>
    <property type="match status" value="1"/>
</dbReference>
<dbReference type="EMBL" id="JBHSQI010000003">
    <property type="protein sequence ID" value="MFC6153509.1"/>
    <property type="molecule type" value="Genomic_DNA"/>
</dbReference>